<dbReference type="GO" id="GO:0031201">
    <property type="term" value="C:SNARE complex"/>
    <property type="evidence" value="ECO:0007669"/>
    <property type="project" value="TreeGrafter"/>
</dbReference>
<proteinExistence type="inferred from homology"/>
<dbReference type="SMART" id="SM00397">
    <property type="entry name" value="t_SNARE"/>
    <property type="match status" value="1"/>
</dbReference>
<dbReference type="GO" id="GO:0005886">
    <property type="term" value="C:plasma membrane"/>
    <property type="evidence" value="ECO:0007669"/>
    <property type="project" value="TreeGrafter"/>
</dbReference>
<dbReference type="AlphaFoldDB" id="A0A4P9ZJX6"/>
<reference evidence="5" key="1">
    <citation type="journal article" date="2018" name="Nat. Microbiol.">
        <title>Leveraging single-cell genomics to expand the fungal tree of life.</title>
        <authorList>
            <person name="Ahrendt S.R."/>
            <person name="Quandt C.A."/>
            <person name="Ciobanu D."/>
            <person name="Clum A."/>
            <person name="Salamov A."/>
            <person name="Andreopoulos B."/>
            <person name="Cheng J.F."/>
            <person name="Woyke T."/>
            <person name="Pelin A."/>
            <person name="Henrissat B."/>
            <person name="Reynolds N.K."/>
            <person name="Benny G.L."/>
            <person name="Smith M.E."/>
            <person name="James T.Y."/>
            <person name="Grigoriev I.V."/>
        </authorList>
    </citation>
    <scope>NUCLEOTIDE SEQUENCE [LARGE SCALE GENOMIC DNA]</scope>
    <source>
        <strain evidence="5">RSA 468</strain>
    </source>
</reference>
<sequence>MYGGSTLNDDEREYNYARSQVRDLRQDTLASSQNALKTLRQTEEVGAAALNTIGNQTMQLSATDRQLNIAGLQTDVSLDKTAKLKQLNRPFWAPAFSNPFGRTKKREAELERAKAKHQDIVDGNAELARRDVHDRQRLLNIGWTAEPEVDDKKNKKGKKGKDKNGGPSPHPSATSASGAAERQRYMLKGDNGEYDEEESRMEDEIHNNTNEMLSAVSNLKNMGLNMRSELTLQNQRLGSMAEQSDKVSGKIFTSQYRVDKM</sequence>
<dbReference type="GO" id="GO:0005484">
    <property type="term" value="F:SNAP receptor activity"/>
    <property type="evidence" value="ECO:0007669"/>
    <property type="project" value="TreeGrafter"/>
</dbReference>
<accession>A0A4P9ZJX6</accession>
<name>A0A4P9ZJX6_9FUNG</name>
<dbReference type="Proteomes" id="UP000268162">
    <property type="component" value="Unassembled WGS sequence"/>
</dbReference>
<feature type="domain" description="T-SNARE coiled-coil homology" evidence="3">
    <location>
        <begin position="199"/>
        <end position="261"/>
    </location>
</feature>
<dbReference type="Gene3D" id="1.20.5.110">
    <property type="match status" value="2"/>
</dbReference>
<dbReference type="PANTHER" id="PTHR19305">
    <property type="entry name" value="SYNAPTOSOMAL ASSOCIATED PROTEIN"/>
    <property type="match status" value="1"/>
</dbReference>
<dbReference type="PANTHER" id="PTHR19305:SF9">
    <property type="entry name" value="SYNAPTOSOMAL-ASSOCIATED PROTEIN 29"/>
    <property type="match status" value="1"/>
</dbReference>
<dbReference type="InterPro" id="IPR000727">
    <property type="entry name" value="T_SNARE_dom"/>
</dbReference>
<dbReference type="PROSITE" id="PS50192">
    <property type="entry name" value="T_SNARE"/>
    <property type="match status" value="1"/>
</dbReference>
<evidence type="ECO:0000256" key="2">
    <source>
        <dbReference type="SAM" id="MobiDB-lite"/>
    </source>
</evidence>
<keyword evidence="5" id="KW-1185">Reference proteome</keyword>
<evidence type="ECO:0000313" key="4">
    <source>
        <dbReference type="EMBL" id="RKP33375.1"/>
    </source>
</evidence>
<protein>
    <recommendedName>
        <fullName evidence="3">t-SNARE coiled-coil homology domain-containing protein</fullName>
    </recommendedName>
</protein>
<feature type="region of interest" description="Disordered" evidence="2">
    <location>
        <begin position="143"/>
        <end position="182"/>
    </location>
</feature>
<organism evidence="4 5">
    <name type="scientific">Dimargaris cristalligena</name>
    <dbReference type="NCBI Taxonomy" id="215637"/>
    <lineage>
        <taxon>Eukaryota</taxon>
        <taxon>Fungi</taxon>
        <taxon>Fungi incertae sedis</taxon>
        <taxon>Zoopagomycota</taxon>
        <taxon>Kickxellomycotina</taxon>
        <taxon>Dimargaritomycetes</taxon>
        <taxon>Dimargaritales</taxon>
        <taxon>Dimargaritaceae</taxon>
        <taxon>Dimargaris</taxon>
    </lineage>
</organism>
<evidence type="ECO:0000259" key="3">
    <source>
        <dbReference type="PROSITE" id="PS50192"/>
    </source>
</evidence>
<dbReference type="EMBL" id="ML003962">
    <property type="protein sequence ID" value="RKP33375.1"/>
    <property type="molecule type" value="Genomic_DNA"/>
</dbReference>
<dbReference type="SUPFAM" id="SSF58038">
    <property type="entry name" value="SNARE fusion complex"/>
    <property type="match status" value="2"/>
</dbReference>
<gene>
    <name evidence="4" type="ORF">BJ085DRAFT_18200</name>
</gene>
<evidence type="ECO:0000313" key="5">
    <source>
        <dbReference type="Proteomes" id="UP000268162"/>
    </source>
</evidence>
<dbReference type="GO" id="GO:0006887">
    <property type="term" value="P:exocytosis"/>
    <property type="evidence" value="ECO:0007669"/>
    <property type="project" value="TreeGrafter"/>
</dbReference>
<dbReference type="GO" id="GO:0006906">
    <property type="term" value="P:vesicle fusion"/>
    <property type="evidence" value="ECO:0007669"/>
    <property type="project" value="TreeGrafter"/>
</dbReference>
<evidence type="ECO:0000256" key="1">
    <source>
        <dbReference type="ARBA" id="ARBA00009480"/>
    </source>
</evidence>
<dbReference type="STRING" id="215637.A0A4P9ZJX6"/>
<comment type="similarity">
    <text evidence="1">Belongs to the SNAP-25 family.</text>
</comment>
<dbReference type="GO" id="GO:0019905">
    <property type="term" value="F:syntaxin binding"/>
    <property type="evidence" value="ECO:0007669"/>
    <property type="project" value="TreeGrafter"/>
</dbReference>